<dbReference type="EMBL" id="GBEZ01025992">
    <property type="protein sequence ID" value="JAC61160.1"/>
    <property type="molecule type" value="Transcribed_RNA"/>
</dbReference>
<evidence type="ECO:0000313" key="2">
    <source>
        <dbReference type="EMBL" id="JAC61160.1"/>
    </source>
</evidence>
<gene>
    <name evidence="2" type="ORF">TSPGSL018_26989</name>
</gene>
<feature type="region of interest" description="Disordered" evidence="1">
    <location>
        <begin position="1"/>
        <end position="33"/>
    </location>
</feature>
<reference evidence="2" key="1">
    <citation type="submission" date="2014-05" db="EMBL/GenBank/DDBJ databases">
        <title>The transcriptome of the halophilic microalga Tetraselmis sp. GSL018 isolated from the Great Salt Lake, Utah.</title>
        <authorList>
            <person name="Jinkerson R.E."/>
            <person name="D'Adamo S."/>
            <person name="Posewitz M.C."/>
        </authorList>
    </citation>
    <scope>NUCLEOTIDE SEQUENCE</scope>
    <source>
        <strain evidence="2">GSL018</strain>
    </source>
</reference>
<name>A0A061QRW4_9CHLO</name>
<sequence length="68" mass="7436">PPPSAASARRESDACAACSEGRERHGRSFHTEDGERWWGERKGRRRGIIFFWGGGMSATTESPMALAG</sequence>
<dbReference type="AlphaFoldDB" id="A0A061QRW4"/>
<feature type="non-terminal residue" evidence="2">
    <location>
        <position position="68"/>
    </location>
</feature>
<accession>A0A061QRW4</accession>
<evidence type="ECO:0000256" key="1">
    <source>
        <dbReference type="SAM" id="MobiDB-lite"/>
    </source>
</evidence>
<protein>
    <submittedName>
        <fullName evidence="2">Uncharacterized protein</fullName>
    </submittedName>
</protein>
<feature type="non-terminal residue" evidence="2">
    <location>
        <position position="1"/>
    </location>
</feature>
<organism evidence="2">
    <name type="scientific">Tetraselmis sp. GSL018</name>
    <dbReference type="NCBI Taxonomy" id="582737"/>
    <lineage>
        <taxon>Eukaryota</taxon>
        <taxon>Viridiplantae</taxon>
        <taxon>Chlorophyta</taxon>
        <taxon>core chlorophytes</taxon>
        <taxon>Chlorodendrophyceae</taxon>
        <taxon>Chlorodendrales</taxon>
        <taxon>Chlorodendraceae</taxon>
        <taxon>Tetraselmis</taxon>
    </lineage>
</organism>
<proteinExistence type="predicted"/>